<organism evidence="1 2">
    <name type="scientific">Mucilaginibacter calamicampi</name>
    <dbReference type="NCBI Taxonomy" id="1302352"/>
    <lineage>
        <taxon>Bacteria</taxon>
        <taxon>Pseudomonadati</taxon>
        <taxon>Bacteroidota</taxon>
        <taxon>Sphingobacteriia</taxon>
        <taxon>Sphingobacteriales</taxon>
        <taxon>Sphingobacteriaceae</taxon>
        <taxon>Mucilaginibacter</taxon>
    </lineage>
</organism>
<evidence type="ECO:0000313" key="1">
    <source>
        <dbReference type="EMBL" id="MFD0751969.1"/>
    </source>
</evidence>
<accession>A0ABW2Z0H0</accession>
<gene>
    <name evidence="1" type="ORF">ACFQZS_17580</name>
</gene>
<dbReference type="RefSeq" id="WP_377102290.1">
    <property type="nucleotide sequence ID" value="NZ_JBHTHU010000022.1"/>
</dbReference>
<name>A0ABW2Z0H0_9SPHI</name>
<dbReference type="Proteomes" id="UP001596958">
    <property type="component" value="Unassembled WGS sequence"/>
</dbReference>
<evidence type="ECO:0000313" key="2">
    <source>
        <dbReference type="Proteomes" id="UP001596958"/>
    </source>
</evidence>
<protein>
    <recommendedName>
        <fullName evidence="3">Transporter</fullName>
    </recommendedName>
</protein>
<evidence type="ECO:0008006" key="3">
    <source>
        <dbReference type="Google" id="ProtNLM"/>
    </source>
</evidence>
<reference evidence="2" key="1">
    <citation type="journal article" date="2019" name="Int. J. Syst. Evol. Microbiol.">
        <title>The Global Catalogue of Microorganisms (GCM) 10K type strain sequencing project: providing services to taxonomists for standard genome sequencing and annotation.</title>
        <authorList>
            <consortium name="The Broad Institute Genomics Platform"/>
            <consortium name="The Broad Institute Genome Sequencing Center for Infectious Disease"/>
            <person name="Wu L."/>
            <person name="Ma J."/>
        </authorList>
    </citation>
    <scope>NUCLEOTIDE SEQUENCE [LARGE SCALE GENOMIC DNA]</scope>
    <source>
        <strain evidence="2">CCUG 63418</strain>
    </source>
</reference>
<dbReference type="EMBL" id="JBHTHU010000022">
    <property type="protein sequence ID" value="MFD0751969.1"/>
    <property type="molecule type" value="Genomic_DNA"/>
</dbReference>
<comment type="caution">
    <text evidence="1">The sequence shown here is derived from an EMBL/GenBank/DDBJ whole genome shotgun (WGS) entry which is preliminary data.</text>
</comment>
<proteinExistence type="predicted"/>
<sequence>MKLTYTLFKYLLATGIVLIVLQHKTYAGGFPVRPGSILISPSVNYFFANRSWDEYKVNKPFANGGKFTSLSYSLYTEYGISKRFAVSAVLPYAMNHYRDATGYDQATSGFTDLEVGVKYYLANIDYIYYFSVQGTFIQPLYNNINLGYKENGAEVKLMFAGSGHFLGKNYYFTAENGIRQYFGGQGPIQDRYNGTIGMTLDRRFKHQTSISLSGFYSTSSLSTAFNAVQVGNNRNFAFTQASLSYGYSFTKKFSIFLNAGKFIMGRNTGQGTSASASLILRP</sequence>
<keyword evidence="2" id="KW-1185">Reference proteome</keyword>